<organism evidence="7 8">
    <name type="scientific">Rufibacter roseus</name>
    <dbReference type="NCBI Taxonomy" id="1567108"/>
    <lineage>
        <taxon>Bacteria</taxon>
        <taxon>Pseudomonadati</taxon>
        <taxon>Bacteroidota</taxon>
        <taxon>Cytophagia</taxon>
        <taxon>Cytophagales</taxon>
        <taxon>Hymenobacteraceae</taxon>
        <taxon>Rufibacter</taxon>
    </lineage>
</organism>
<feature type="transmembrane region" description="Helical" evidence="5">
    <location>
        <begin position="346"/>
        <end position="364"/>
    </location>
</feature>
<dbReference type="InterPro" id="IPR006153">
    <property type="entry name" value="Cation/H_exchanger_TM"/>
</dbReference>
<feature type="transmembrane region" description="Helical" evidence="5">
    <location>
        <begin position="165"/>
        <end position="182"/>
    </location>
</feature>
<feature type="transmembrane region" description="Helical" evidence="5">
    <location>
        <begin position="123"/>
        <end position="144"/>
    </location>
</feature>
<evidence type="ECO:0000256" key="5">
    <source>
        <dbReference type="SAM" id="Phobius"/>
    </source>
</evidence>
<comment type="subcellular location">
    <subcellularLocation>
        <location evidence="1">Membrane</location>
        <topology evidence="1">Multi-pass membrane protein</topology>
    </subcellularLocation>
</comment>
<dbReference type="Pfam" id="PF00999">
    <property type="entry name" value="Na_H_Exchanger"/>
    <property type="match status" value="1"/>
</dbReference>
<dbReference type="Proteomes" id="UP001596405">
    <property type="component" value="Unassembled WGS sequence"/>
</dbReference>
<evidence type="ECO:0000256" key="2">
    <source>
        <dbReference type="ARBA" id="ARBA00022692"/>
    </source>
</evidence>
<protein>
    <submittedName>
        <fullName evidence="7">Cation:proton antiporter</fullName>
    </submittedName>
</protein>
<reference evidence="8" key="1">
    <citation type="journal article" date="2019" name="Int. J. Syst. Evol. Microbiol.">
        <title>The Global Catalogue of Microorganisms (GCM) 10K type strain sequencing project: providing services to taxonomists for standard genome sequencing and annotation.</title>
        <authorList>
            <consortium name="The Broad Institute Genomics Platform"/>
            <consortium name="The Broad Institute Genome Sequencing Center for Infectious Disease"/>
            <person name="Wu L."/>
            <person name="Ma J."/>
        </authorList>
    </citation>
    <scope>NUCLEOTIDE SEQUENCE [LARGE SCALE GENOMIC DNA]</scope>
    <source>
        <strain evidence="8">CGMCC 4.7393</strain>
    </source>
</reference>
<proteinExistence type="predicted"/>
<dbReference type="InterPro" id="IPR038770">
    <property type="entry name" value="Na+/solute_symporter_sf"/>
</dbReference>
<feature type="transmembrane region" description="Helical" evidence="5">
    <location>
        <begin position="34"/>
        <end position="56"/>
    </location>
</feature>
<evidence type="ECO:0000313" key="7">
    <source>
        <dbReference type="EMBL" id="MFC6998012.1"/>
    </source>
</evidence>
<keyword evidence="3 5" id="KW-1133">Transmembrane helix</keyword>
<evidence type="ECO:0000256" key="3">
    <source>
        <dbReference type="ARBA" id="ARBA00022989"/>
    </source>
</evidence>
<evidence type="ECO:0000259" key="6">
    <source>
        <dbReference type="Pfam" id="PF00999"/>
    </source>
</evidence>
<feature type="transmembrane region" description="Helical" evidence="5">
    <location>
        <begin position="376"/>
        <end position="398"/>
    </location>
</feature>
<keyword evidence="2 5" id="KW-0812">Transmembrane</keyword>
<dbReference type="InterPro" id="IPR004712">
    <property type="entry name" value="Na+/H+_antiporter_fungi"/>
</dbReference>
<dbReference type="PANTHER" id="PTHR31382:SF1">
    <property type="entry name" value="SODIUM ION_PROTON EXCHANGER (EUROFUNG)"/>
    <property type="match status" value="1"/>
</dbReference>
<feature type="transmembrane region" description="Helical" evidence="5">
    <location>
        <begin position="310"/>
        <end position="334"/>
    </location>
</feature>
<dbReference type="Gene3D" id="1.20.1530.20">
    <property type="match status" value="1"/>
</dbReference>
<name>A0ABW2DJF1_9BACT</name>
<feature type="domain" description="Cation/H+ exchanger transmembrane" evidence="6">
    <location>
        <begin position="14"/>
        <end position="398"/>
    </location>
</feature>
<feature type="transmembrane region" description="Helical" evidence="5">
    <location>
        <begin position="62"/>
        <end position="83"/>
    </location>
</feature>
<feature type="transmembrane region" description="Helical" evidence="5">
    <location>
        <begin position="6"/>
        <end position="22"/>
    </location>
</feature>
<evidence type="ECO:0000256" key="1">
    <source>
        <dbReference type="ARBA" id="ARBA00004141"/>
    </source>
</evidence>
<feature type="transmembrane region" description="Helical" evidence="5">
    <location>
        <begin position="202"/>
        <end position="221"/>
    </location>
</feature>
<comment type="caution">
    <text evidence="7">The sequence shown here is derived from an EMBL/GenBank/DDBJ whole genome shotgun (WGS) entry which is preliminary data.</text>
</comment>
<dbReference type="EMBL" id="JBHSYQ010000004">
    <property type="protein sequence ID" value="MFC6998012.1"/>
    <property type="molecule type" value="Genomic_DNA"/>
</dbReference>
<feature type="transmembrane region" description="Helical" evidence="5">
    <location>
        <begin position="233"/>
        <end position="249"/>
    </location>
</feature>
<keyword evidence="8" id="KW-1185">Reference proteome</keyword>
<dbReference type="RefSeq" id="WP_066621793.1">
    <property type="nucleotide sequence ID" value="NZ_JBHSYQ010000004.1"/>
</dbReference>
<evidence type="ECO:0000256" key="4">
    <source>
        <dbReference type="ARBA" id="ARBA00023136"/>
    </source>
</evidence>
<evidence type="ECO:0000313" key="8">
    <source>
        <dbReference type="Proteomes" id="UP001596405"/>
    </source>
</evidence>
<keyword evidence="4 5" id="KW-0472">Membrane</keyword>
<gene>
    <name evidence="7" type="ORF">ACFQHR_10270</name>
</gene>
<dbReference type="PANTHER" id="PTHR31382">
    <property type="entry name" value="NA(+)/H(+) ANTIPORTER"/>
    <property type="match status" value="1"/>
</dbReference>
<accession>A0ABW2DJF1</accession>
<sequence length="423" mass="46709">MKDFSIALACISALTLTMGYVYRKIKKSVLSEPIIALAAGIILGPEVLDMLNLFSWGSAEKILEVATQITIAMALMATAFRIPKSYAKRHWRLQSILLLLGMMGMCGISTLLIHYILGFDWLLSFLIGAIITPTDPVVASTVVSGETAKKLLPERIRHSISFESGANDGLALPLVFLPMLLIQKPDHHAWQEWFLKAVLWETIGGVVIGLVVGYVAGKLLLKARDAGWMSESSLLSFSLALGFTVLGGLEAIDSNGILGVFAAGFAANMALDEDEDIEQDEIQESMGRLFTIPIFLLFGLVLPWKEWFALGWNAVWIVIAVLLLRRLPVILALGPFLKKLPKKADLFMVGWFGPIGVAAMYYAVHSLSKTHVNEIWVISSLVIFGSTIVHGFTGYPFAKFYSRWENEYRQSQESATDKDHQTT</sequence>
<feature type="transmembrane region" description="Helical" evidence="5">
    <location>
        <begin position="285"/>
        <end position="304"/>
    </location>
</feature>
<feature type="transmembrane region" description="Helical" evidence="5">
    <location>
        <begin position="95"/>
        <end position="117"/>
    </location>
</feature>